<organism evidence="1 2">
    <name type="scientific">Phytophthora palmivora</name>
    <dbReference type="NCBI Taxonomy" id="4796"/>
    <lineage>
        <taxon>Eukaryota</taxon>
        <taxon>Sar</taxon>
        <taxon>Stramenopiles</taxon>
        <taxon>Oomycota</taxon>
        <taxon>Peronosporomycetes</taxon>
        <taxon>Peronosporales</taxon>
        <taxon>Peronosporaceae</taxon>
        <taxon>Phytophthora</taxon>
    </lineage>
</organism>
<evidence type="ECO:0000313" key="2">
    <source>
        <dbReference type="Proteomes" id="UP000237271"/>
    </source>
</evidence>
<name>A0A2P4YFZ3_9STRA</name>
<evidence type="ECO:0000313" key="1">
    <source>
        <dbReference type="EMBL" id="POM76732.1"/>
    </source>
</evidence>
<gene>
    <name evidence="1" type="ORF">PHPALM_5984</name>
</gene>
<sequence>MLMMCGAPVVWRSTFQKTVALSSTEAEHMALSECFKEVVWIRRLLKAIGAEQHGPTVIYKDNQECRLPRTKHIDIRYYFFCEKIVSGEVELTYEESKNELTDFLTKGPSTKPLRDLVIQSNVGLKLDTSN</sequence>
<comment type="caution">
    <text evidence="1">The sequence shown here is derived from an EMBL/GenBank/DDBJ whole genome shotgun (WGS) entry which is preliminary data.</text>
</comment>
<keyword evidence="2" id="KW-1185">Reference proteome</keyword>
<proteinExistence type="predicted"/>
<dbReference type="Proteomes" id="UP000237271">
    <property type="component" value="Unassembled WGS sequence"/>
</dbReference>
<dbReference type="EMBL" id="NCKW01003397">
    <property type="protein sequence ID" value="POM76732.1"/>
    <property type="molecule type" value="Genomic_DNA"/>
</dbReference>
<dbReference type="AlphaFoldDB" id="A0A2P4YFZ3"/>
<evidence type="ECO:0008006" key="3">
    <source>
        <dbReference type="Google" id="ProtNLM"/>
    </source>
</evidence>
<reference evidence="1 2" key="1">
    <citation type="journal article" date="2017" name="Genome Biol. Evol.">
        <title>Phytophthora megakarya and P. palmivora, closely related causal agents of cacao black pod rot, underwent increases in genome sizes and gene numbers by different mechanisms.</title>
        <authorList>
            <person name="Ali S.S."/>
            <person name="Shao J."/>
            <person name="Lary D.J."/>
            <person name="Kronmiller B."/>
            <person name="Shen D."/>
            <person name="Strem M.D."/>
            <person name="Amoako-Attah I."/>
            <person name="Akrofi A.Y."/>
            <person name="Begoude B.A."/>
            <person name="Ten Hoopen G.M."/>
            <person name="Coulibaly K."/>
            <person name="Kebe B.I."/>
            <person name="Melnick R.L."/>
            <person name="Guiltinan M.J."/>
            <person name="Tyler B.M."/>
            <person name="Meinhardt L.W."/>
            <person name="Bailey B.A."/>
        </authorList>
    </citation>
    <scope>NUCLEOTIDE SEQUENCE [LARGE SCALE GENOMIC DNA]</scope>
    <source>
        <strain evidence="2">sbr112.9</strain>
    </source>
</reference>
<accession>A0A2P4YFZ3</accession>
<dbReference type="CDD" id="cd09272">
    <property type="entry name" value="RNase_HI_RT_Ty1"/>
    <property type="match status" value="1"/>
</dbReference>
<dbReference type="OrthoDB" id="1113209at2759"/>
<dbReference type="PANTHER" id="PTHR11439">
    <property type="entry name" value="GAG-POL-RELATED RETROTRANSPOSON"/>
    <property type="match status" value="1"/>
</dbReference>
<protein>
    <recommendedName>
        <fullName evidence="3">Polyprotein</fullName>
    </recommendedName>
</protein>
<dbReference type="PANTHER" id="PTHR11439:SF440">
    <property type="entry name" value="INTEGRASE CATALYTIC DOMAIN-CONTAINING PROTEIN"/>
    <property type="match status" value="1"/>
</dbReference>